<dbReference type="Proteomes" id="UP000191691">
    <property type="component" value="Unassembled WGS sequence"/>
</dbReference>
<dbReference type="InterPro" id="IPR003615">
    <property type="entry name" value="HNH_nuc"/>
</dbReference>
<dbReference type="AlphaFoldDB" id="A0A1V6YI78"/>
<dbReference type="Gene3D" id="1.25.40.20">
    <property type="entry name" value="Ankyrin repeat-containing domain"/>
    <property type="match status" value="1"/>
</dbReference>
<feature type="repeat" description="ANK" evidence="1">
    <location>
        <begin position="649"/>
        <end position="681"/>
    </location>
</feature>
<dbReference type="PROSITE" id="PS50088">
    <property type="entry name" value="ANK_REPEAT"/>
    <property type="match status" value="2"/>
</dbReference>
<dbReference type="Pfam" id="PF25324">
    <property type="entry name" value="DUF7881"/>
    <property type="match status" value="1"/>
</dbReference>
<dbReference type="InterPro" id="IPR002110">
    <property type="entry name" value="Ankyrin_rpt"/>
</dbReference>
<sequence>MQSGRSSFRNVHFYDASNGQLLGGLYQAGSVTESNLIWILGSVLFVGTERFTTTFTIRHRESGRDMTPSNNPVMSGHYDIFSDGTIAVTEEPWFPRMGSHSVSGREESFRKDVRQRDRKCVISGIINELAGVDWWAGFQAAHVFPLEKESLWIEHGYGRYITNTDDTPRTSKINTVQNGLLMNAALHICFDQYMFSVNPDDGYKIVTFVPDQWQIDRRVLDPVCRQPNDPNHVADDLLRWHFRQSVLANMRGAGEPVFETDLPPGTYKMATLRNEQKKREDEMKMESVLEAAILKSASEKTKVVLMVDAVNESHDMQFLEASLVRLANLSTNIHVLITATSTMSSIKHHNASALNISGKSRRDIDTFIKYRLETDTTLRNLAPDFQAESGYTLLRNADGSFRWVQLSLDNLSTQRSARAMRQALRNLPGTLRETCANMLERIAPDDWKVAHEALFWLSFTKQPLTLRSPNEIVVTNETSKTLDEDMMLVPPHILLEICQGLITEDQDGYVNLAPAPESHAQLSHVPVDNFARGYLTCPENLPLVREDHPFMTYAAKFWPQHGAAYGFGDPKQDMIHTFFATRSLPGRGNYGTWMQMLLRTTAGSNTNDAVAIDGTHPLYYAASFGMIPVVKSILASEPDIDVNAPGGRIGATPVWIASLRFNFEVVDILLRAGADPSIRDRGSELNVLDLLRMVPTRHRNYHGLRPILDRPASWKDQLKKMTWK</sequence>
<feature type="domain" description="HNH nuclease" evidence="2">
    <location>
        <begin position="120"/>
        <end position="198"/>
    </location>
</feature>
<feature type="domain" description="DUF7881" evidence="3">
    <location>
        <begin position="9"/>
        <end position="86"/>
    </location>
</feature>
<organism evidence="4 5">
    <name type="scientific">Penicillium nalgiovense</name>
    <dbReference type="NCBI Taxonomy" id="60175"/>
    <lineage>
        <taxon>Eukaryota</taxon>
        <taxon>Fungi</taxon>
        <taxon>Dikarya</taxon>
        <taxon>Ascomycota</taxon>
        <taxon>Pezizomycotina</taxon>
        <taxon>Eurotiomycetes</taxon>
        <taxon>Eurotiomycetidae</taxon>
        <taxon>Eurotiales</taxon>
        <taxon>Aspergillaceae</taxon>
        <taxon>Penicillium</taxon>
    </lineage>
</organism>
<reference evidence="5" key="1">
    <citation type="journal article" date="2017" name="Nat. Microbiol.">
        <title>Global analysis of biosynthetic gene clusters reveals vast potential of secondary metabolite production in Penicillium species.</title>
        <authorList>
            <person name="Nielsen J.C."/>
            <person name="Grijseels S."/>
            <person name="Prigent S."/>
            <person name="Ji B."/>
            <person name="Dainat J."/>
            <person name="Nielsen K.F."/>
            <person name="Frisvad J.C."/>
            <person name="Workman M."/>
            <person name="Nielsen J."/>
        </authorList>
    </citation>
    <scope>NUCLEOTIDE SEQUENCE [LARGE SCALE GENOMIC DNA]</scope>
    <source>
        <strain evidence="5">IBT 13039</strain>
    </source>
</reference>
<evidence type="ECO:0000256" key="1">
    <source>
        <dbReference type="PROSITE-ProRule" id="PRU00023"/>
    </source>
</evidence>
<evidence type="ECO:0000259" key="3">
    <source>
        <dbReference type="Pfam" id="PF25324"/>
    </source>
</evidence>
<dbReference type="PANTHER" id="PTHR10039">
    <property type="entry name" value="AMELOGENIN"/>
    <property type="match status" value="1"/>
</dbReference>
<proteinExistence type="predicted"/>
<dbReference type="EMBL" id="MOOB01000020">
    <property type="protein sequence ID" value="OQE87200.1"/>
    <property type="molecule type" value="Genomic_DNA"/>
</dbReference>
<protein>
    <submittedName>
        <fullName evidence="4">Uncharacterized protein</fullName>
    </submittedName>
</protein>
<dbReference type="Pfam" id="PF13391">
    <property type="entry name" value="HNH_2"/>
    <property type="match status" value="1"/>
</dbReference>
<gene>
    <name evidence="4" type="ORF">PENNAL_c0020G10826</name>
</gene>
<dbReference type="SMART" id="SM00248">
    <property type="entry name" value="ANK"/>
    <property type="match status" value="2"/>
</dbReference>
<comment type="caution">
    <text evidence="4">The sequence shown here is derived from an EMBL/GenBank/DDBJ whole genome shotgun (WGS) entry which is preliminary data.</text>
</comment>
<dbReference type="InterPro" id="IPR036770">
    <property type="entry name" value="Ankyrin_rpt-contain_sf"/>
</dbReference>
<dbReference type="Pfam" id="PF12796">
    <property type="entry name" value="Ank_2"/>
    <property type="match status" value="1"/>
</dbReference>
<keyword evidence="5" id="KW-1185">Reference proteome</keyword>
<dbReference type="SUPFAM" id="SSF48403">
    <property type="entry name" value="Ankyrin repeat"/>
    <property type="match status" value="1"/>
</dbReference>
<feature type="repeat" description="ANK" evidence="1">
    <location>
        <begin position="613"/>
        <end position="645"/>
    </location>
</feature>
<accession>A0A1V6YI78</accession>
<name>A0A1V6YI78_PENNA</name>
<evidence type="ECO:0000259" key="2">
    <source>
        <dbReference type="Pfam" id="PF13391"/>
    </source>
</evidence>
<evidence type="ECO:0000313" key="4">
    <source>
        <dbReference type="EMBL" id="OQE87200.1"/>
    </source>
</evidence>
<evidence type="ECO:0000313" key="5">
    <source>
        <dbReference type="Proteomes" id="UP000191691"/>
    </source>
</evidence>
<keyword evidence="1" id="KW-0040">ANK repeat</keyword>
<dbReference type="PROSITE" id="PS50297">
    <property type="entry name" value="ANK_REP_REGION"/>
    <property type="match status" value="1"/>
</dbReference>
<dbReference type="InterPro" id="IPR057203">
    <property type="entry name" value="DUF7881"/>
</dbReference>
<dbReference type="PANTHER" id="PTHR10039:SF16">
    <property type="entry name" value="GPI INOSITOL-DEACYLASE"/>
    <property type="match status" value="1"/>
</dbReference>